<proteinExistence type="predicted"/>
<reference evidence="1 2" key="1">
    <citation type="journal article" date="2021" name="Elife">
        <title>Chloroplast acquisition without the gene transfer in kleptoplastic sea slugs, Plakobranchus ocellatus.</title>
        <authorList>
            <person name="Maeda T."/>
            <person name="Takahashi S."/>
            <person name="Yoshida T."/>
            <person name="Shimamura S."/>
            <person name="Takaki Y."/>
            <person name="Nagai Y."/>
            <person name="Toyoda A."/>
            <person name="Suzuki Y."/>
            <person name="Arimoto A."/>
            <person name="Ishii H."/>
            <person name="Satoh N."/>
            <person name="Nishiyama T."/>
            <person name="Hasebe M."/>
            <person name="Maruyama T."/>
            <person name="Minagawa J."/>
            <person name="Obokata J."/>
            <person name="Shigenobu S."/>
        </authorList>
    </citation>
    <scope>NUCLEOTIDE SEQUENCE [LARGE SCALE GENOMIC DNA]</scope>
</reference>
<comment type="caution">
    <text evidence="1">The sequence shown here is derived from an EMBL/GenBank/DDBJ whole genome shotgun (WGS) entry which is preliminary data.</text>
</comment>
<dbReference type="AlphaFoldDB" id="A0AAV3Y9Q3"/>
<dbReference type="EMBL" id="BLXT01000641">
    <property type="protein sequence ID" value="GFN79181.1"/>
    <property type="molecule type" value="Genomic_DNA"/>
</dbReference>
<organism evidence="1 2">
    <name type="scientific">Plakobranchus ocellatus</name>
    <dbReference type="NCBI Taxonomy" id="259542"/>
    <lineage>
        <taxon>Eukaryota</taxon>
        <taxon>Metazoa</taxon>
        <taxon>Spiralia</taxon>
        <taxon>Lophotrochozoa</taxon>
        <taxon>Mollusca</taxon>
        <taxon>Gastropoda</taxon>
        <taxon>Heterobranchia</taxon>
        <taxon>Euthyneura</taxon>
        <taxon>Panpulmonata</taxon>
        <taxon>Sacoglossa</taxon>
        <taxon>Placobranchoidea</taxon>
        <taxon>Plakobranchidae</taxon>
        <taxon>Plakobranchus</taxon>
    </lineage>
</organism>
<accession>A0AAV3Y9Q3</accession>
<evidence type="ECO:0000313" key="2">
    <source>
        <dbReference type="Proteomes" id="UP000735302"/>
    </source>
</evidence>
<keyword evidence="2" id="KW-1185">Reference proteome</keyword>
<sequence length="200" mass="22564">MAKPNSNGITTLWNIRHDTRQRQKYSNFSELIYHEGKSLFQYSMGGFRQSKINCHHNFRIKYLISKTTISSPVIKDNHNLISNISINSPVIKHHHNLISNTTISSPVIKHHHSLISNTTISSPVIKHHHNLISNTTISSPVIKHHHNLISKTTISSPSSNVISYQYLTLNANFNSAVTNNITNIFYGINILVLVTVGIIN</sequence>
<dbReference type="Proteomes" id="UP000735302">
    <property type="component" value="Unassembled WGS sequence"/>
</dbReference>
<gene>
    <name evidence="1" type="ORF">PoB_000568700</name>
</gene>
<evidence type="ECO:0000313" key="1">
    <source>
        <dbReference type="EMBL" id="GFN79181.1"/>
    </source>
</evidence>
<protein>
    <submittedName>
        <fullName evidence="1">Extracellular serine-threonine rich protein</fullName>
    </submittedName>
</protein>
<name>A0AAV3Y9Q3_9GAST</name>